<organism evidence="1 2">
    <name type="scientific">Cylicostephanus goldi</name>
    <name type="common">Nematode worm</name>
    <dbReference type="NCBI Taxonomy" id="71465"/>
    <lineage>
        <taxon>Eukaryota</taxon>
        <taxon>Metazoa</taxon>
        <taxon>Ecdysozoa</taxon>
        <taxon>Nematoda</taxon>
        <taxon>Chromadorea</taxon>
        <taxon>Rhabditida</taxon>
        <taxon>Rhabditina</taxon>
        <taxon>Rhabditomorpha</taxon>
        <taxon>Strongyloidea</taxon>
        <taxon>Strongylidae</taxon>
        <taxon>Cylicostephanus</taxon>
    </lineage>
</organism>
<dbReference type="EMBL" id="UYRV01017746">
    <property type="protein sequence ID" value="VDK63627.1"/>
    <property type="molecule type" value="Genomic_DNA"/>
</dbReference>
<name>A0A3P6RVP5_CYLGO</name>
<evidence type="ECO:0000313" key="1">
    <source>
        <dbReference type="EMBL" id="VDK63627.1"/>
    </source>
</evidence>
<dbReference type="Proteomes" id="UP000271889">
    <property type="component" value="Unassembled WGS sequence"/>
</dbReference>
<protein>
    <submittedName>
        <fullName evidence="1">Uncharacterized protein</fullName>
    </submittedName>
</protein>
<dbReference type="AlphaFoldDB" id="A0A3P6RVP5"/>
<sequence>MDDDTRTHRVTAAVPSVSSHPLQLQLTLRDMSSTEGWTKHRPVGVWIMDVWWFTKLEIDEVEYLDETRELRVTLVTYTQMEHVLRNAIRAVGRRAGNTAFLDLFVKLGRIPANANPAFESVSRMQMYKALEEGGDDKTVVDIAYGAQELGCKTAAEARGDEDEP</sequence>
<keyword evidence="2" id="KW-1185">Reference proteome</keyword>
<feature type="non-terminal residue" evidence="1">
    <location>
        <position position="164"/>
    </location>
</feature>
<proteinExistence type="predicted"/>
<evidence type="ECO:0000313" key="2">
    <source>
        <dbReference type="Proteomes" id="UP000271889"/>
    </source>
</evidence>
<dbReference type="OrthoDB" id="5870259at2759"/>
<accession>A0A3P6RVP5</accession>
<gene>
    <name evidence="1" type="ORF">CGOC_LOCUS5730</name>
</gene>
<reference evidence="1 2" key="1">
    <citation type="submission" date="2018-11" db="EMBL/GenBank/DDBJ databases">
        <authorList>
            <consortium name="Pathogen Informatics"/>
        </authorList>
    </citation>
    <scope>NUCLEOTIDE SEQUENCE [LARGE SCALE GENOMIC DNA]</scope>
</reference>